<feature type="compositionally biased region" description="Polar residues" evidence="1">
    <location>
        <begin position="1"/>
        <end position="10"/>
    </location>
</feature>
<organism evidence="3 4">
    <name type="scientific">Acaromyces ingoldii</name>
    <dbReference type="NCBI Taxonomy" id="215250"/>
    <lineage>
        <taxon>Eukaryota</taxon>
        <taxon>Fungi</taxon>
        <taxon>Dikarya</taxon>
        <taxon>Basidiomycota</taxon>
        <taxon>Ustilaginomycotina</taxon>
        <taxon>Exobasidiomycetes</taxon>
        <taxon>Exobasidiales</taxon>
        <taxon>Cryptobasidiaceae</taxon>
        <taxon>Acaromyces</taxon>
    </lineage>
</organism>
<dbReference type="PANTHER" id="PTHR38116">
    <property type="entry name" value="CHROMOSOME 7, WHOLE GENOME SHOTGUN SEQUENCE"/>
    <property type="match status" value="1"/>
</dbReference>
<feature type="domain" description="BZIP" evidence="2">
    <location>
        <begin position="15"/>
        <end position="30"/>
    </location>
</feature>
<dbReference type="AlphaFoldDB" id="A0A316YIR8"/>
<dbReference type="InParanoid" id="A0A316YIR8"/>
<dbReference type="CDD" id="cd14688">
    <property type="entry name" value="bZIP_YAP"/>
    <property type="match status" value="1"/>
</dbReference>
<evidence type="ECO:0000313" key="3">
    <source>
        <dbReference type="EMBL" id="PWN87983.1"/>
    </source>
</evidence>
<dbReference type="InterPro" id="IPR004827">
    <property type="entry name" value="bZIP"/>
</dbReference>
<dbReference type="Proteomes" id="UP000245768">
    <property type="component" value="Unassembled WGS sequence"/>
</dbReference>
<dbReference type="STRING" id="215250.A0A316YIR8"/>
<dbReference type="GeneID" id="37044589"/>
<dbReference type="RefSeq" id="XP_025375181.1">
    <property type="nucleotide sequence ID" value="XM_025522673.1"/>
</dbReference>
<dbReference type="PROSITE" id="PS00036">
    <property type="entry name" value="BZIP_BASIC"/>
    <property type="match status" value="1"/>
</dbReference>
<dbReference type="GO" id="GO:0003700">
    <property type="term" value="F:DNA-binding transcription factor activity"/>
    <property type="evidence" value="ECO:0007669"/>
    <property type="project" value="InterPro"/>
</dbReference>
<feature type="compositionally biased region" description="Low complexity" evidence="1">
    <location>
        <begin position="37"/>
        <end position="59"/>
    </location>
</feature>
<evidence type="ECO:0000256" key="1">
    <source>
        <dbReference type="SAM" id="MobiDB-lite"/>
    </source>
</evidence>
<feature type="region of interest" description="Disordered" evidence="1">
    <location>
        <begin position="1"/>
        <end position="62"/>
    </location>
</feature>
<sequence length="276" mass="31235">MVEISATQAVQLLQRRRMQNRQSQQRYRDKMRRAKGSSPNADSSSSSSGSETSPPCISSNPEKRSVVVYQEATLPFYGRLSRMLDPAIEDPKPLVPPPRLDLRLRAHAFVDVVPRMAKAFNVSTDLITDKTVFIDPSRSWQQQDTVYYTSSTGEAFTPFLWRDKPSTMAPTLVQLTKSHPIGLSIAFPWPSVRDKMIEKVEKAGPGGALCHDLSYGGGDGADWQPSFIIWGEDVFDHTSWEVSQYIYGKYSSMFDQQIVDQTNWWRRKRGLPALTL</sequence>
<dbReference type="OrthoDB" id="2245989at2759"/>
<evidence type="ECO:0000259" key="2">
    <source>
        <dbReference type="PROSITE" id="PS00036"/>
    </source>
</evidence>
<proteinExistence type="predicted"/>
<name>A0A316YIR8_9BASI</name>
<keyword evidence="4" id="KW-1185">Reference proteome</keyword>
<reference evidence="3 4" key="1">
    <citation type="journal article" date="2018" name="Mol. Biol. Evol.">
        <title>Broad Genomic Sampling Reveals a Smut Pathogenic Ancestry of the Fungal Clade Ustilaginomycotina.</title>
        <authorList>
            <person name="Kijpornyongpan T."/>
            <person name="Mondo S.J."/>
            <person name="Barry K."/>
            <person name="Sandor L."/>
            <person name="Lee J."/>
            <person name="Lipzen A."/>
            <person name="Pangilinan J."/>
            <person name="LaButti K."/>
            <person name="Hainaut M."/>
            <person name="Henrissat B."/>
            <person name="Grigoriev I.V."/>
            <person name="Spatafora J.W."/>
            <person name="Aime M.C."/>
        </authorList>
    </citation>
    <scope>NUCLEOTIDE SEQUENCE [LARGE SCALE GENOMIC DNA]</scope>
    <source>
        <strain evidence="3 4">MCA 4198</strain>
    </source>
</reference>
<dbReference type="PANTHER" id="PTHR38116:SF9">
    <property type="entry name" value="BZIP DOMAIN-CONTAINING PROTEIN"/>
    <property type="match status" value="1"/>
</dbReference>
<accession>A0A316YIR8</accession>
<protein>
    <recommendedName>
        <fullName evidence="2">BZIP domain-containing protein</fullName>
    </recommendedName>
</protein>
<gene>
    <name evidence="3" type="ORF">FA10DRAFT_269235</name>
</gene>
<evidence type="ECO:0000313" key="4">
    <source>
        <dbReference type="Proteomes" id="UP000245768"/>
    </source>
</evidence>
<dbReference type="EMBL" id="KZ819639">
    <property type="protein sequence ID" value="PWN87983.1"/>
    <property type="molecule type" value="Genomic_DNA"/>
</dbReference>